<feature type="non-terminal residue" evidence="1">
    <location>
        <position position="1"/>
    </location>
</feature>
<proteinExistence type="predicted"/>
<dbReference type="EMBL" id="UOFA01000416">
    <property type="protein sequence ID" value="VAW48500.1"/>
    <property type="molecule type" value="Genomic_DNA"/>
</dbReference>
<dbReference type="Pfam" id="PF14345">
    <property type="entry name" value="GDYXXLXY"/>
    <property type="match status" value="1"/>
</dbReference>
<name>A0A3B0W7U3_9ZZZZ</name>
<evidence type="ECO:0000313" key="1">
    <source>
        <dbReference type="EMBL" id="VAW48500.1"/>
    </source>
</evidence>
<dbReference type="InterPro" id="IPR025833">
    <property type="entry name" value="GDYXXLXY"/>
</dbReference>
<dbReference type="AlphaFoldDB" id="A0A3B0W7U3"/>
<accession>A0A3B0W7U3</accession>
<reference evidence="1" key="1">
    <citation type="submission" date="2018-06" db="EMBL/GenBank/DDBJ databases">
        <authorList>
            <person name="Zhirakovskaya E."/>
        </authorList>
    </citation>
    <scope>NUCLEOTIDE SEQUENCE</scope>
</reference>
<gene>
    <name evidence="1" type="ORF">MNBD_GAMMA02-677</name>
</gene>
<sequence length="77" mass="8817">KSLLDGQSTSQGLLKMQYRMRNNRIQFATNAFFFQEGDAQLFDAARYGQFKVADDGELLLVAMHDKDLNLLGQNRMD</sequence>
<protein>
    <submittedName>
        <fullName evidence="1">Uncharacterized protein</fullName>
    </submittedName>
</protein>
<organism evidence="1">
    <name type="scientific">hydrothermal vent metagenome</name>
    <dbReference type="NCBI Taxonomy" id="652676"/>
    <lineage>
        <taxon>unclassified sequences</taxon>
        <taxon>metagenomes</taxon>
        <taxon>ecological metagenomes</taxon>
    </lineage>
</organism>